<dbReference type="SUPFAM" id="SSF53335">
    <property type="entry name" value="S-adenosyl-L-methionine-dependent methyltransferases"/>
    <property type="match status" value="1"/>
</dbReference>
<evidence type="ECO:0000256" key="2">
    <source>
        <dbReference type="ARBA" id="ARBA00022603"/>
    </source>
</evidence>
<organism evidence="7 8">
    <name type="scientific">Frondihabitans sucicola</name>
    <dbReference type="NCBI Taxonomy" id="1268041"/>
    <lineage>
        <taxon>Bacteria</taxon>
        <taxon>Bacillati</taxon>
        <taxon>Actinomycetota</taxon>
        <taxon>Actinomycetes</taxon>
        <taxon>Micrococcales</taxon>
        <taxon>Microbacteriaceae</taxon>
        <taxon>Frondihabitans</taxon>
    </lineage>
</organism>
<reference evidence="8" key="1">
    <citation type="journal article" date="2019" name="Int. J. Syst. Evol. Microbiol.">
        <title>The Global Catalogue of Microorganisms (GCM) 10K type strain sequencing project: providing services to taxonomists for standard genome sequencing and annotation.</title>
        <authorList>
            <consortium name="The Broad Institute Genomics Platform"/>
            <consortium name="The Broad Institute Genome Sequencing Center for Infectious Disease"/>
            <person name="Wu L."/>
            <person name="Ma J."/>
        </authorList>
    </citation>
    <scope>NUCLEOTIDE SEQUENCE [LARGE SCALE GENOMIC DNA]</scope>
    <source>
        <strain evidence="8">NBRC 108728</strain>
    </source>
</reference>
<protein>
    <recommendedName>
        <fullName evidence="1">peptide chain release factor N(5)-glutamine methyltransferase</fullName>
        <ecNumber evidence="1">2.1.1.297</ecNumber>
    </recommendedName>
</protein>
<keyword evidence="2 7" id="KW-0489">Methyltransferase</keyword>
<accession>A0ABN6Y3R1</accession>
<dbReference type="EMBL" id="AP027732">
    <property type="protein sequence ID" value="BDZ51934.1"/>
    <property type="molecule type" value="Genomic_DNA"/>
</dbReference>
<dbReference type="InterPro" id="IPR022446">
    <property type="entry name" value="MeTrfrase_put"/>
</dbReference>
<dbReference type="PANTHER" id="PTHR18895:SF74">
    <property type="entry name" value="MTRF1L RELEASE FACTOR GLUTAMINE METHYLTRANSFERASE"/>
    <property type="match status" value="1"/>
</dbReference>
<gene>
    <name evidence="7" type="ORF">GCM10025867_41750</name>
</gene>
<sequence length="231" mass="24342">MLSDRLAGSPLEQVLGWAEFRGLRIRVEPGVFVPRLRTTFLVETALAHLAGAGSTAPIVLDLCCGSGAAGAAVEDALPDAAVFATDIEPAATACARSNLAHPERVFEGDLFDAVPTALLGRFDVILANAPYVPTDEITFMPQEARLHEPGSALDGGVDGLRIQARVAAAATDWLRPGGLLVIETSVRQAEATRELLAEAGLETRIRHSDDLDATLVAGVHLEKLDQSDSDS</sequence>
<evidence type="ECO:0000256" key="4">
    <source>
        <dbReference type="ARBA" id="ARBA00022691"/>
    </source>
</evidence>
<evidence type="ECO:0000256" key="3">
    <source>
        <dbReference type="ARBA" id="ARBA00022679"/>
    </source>
</evidence>
<dbReference type="InterPro" id="IPR004556">
    <property type="entry name" value="HemK-like"/>
</dbReference>
<evidence type="ECO:0000256" key="5">
    <source>
        <dbReference type="ARBA" id="ARBA00048391"/>
    </source>
</evidence>
<keyword evidence="3" id="KW-0808">Transferase</keyword>
<dbReference type="GO" id="GO:0008168">
    <property type="term" value="F:methyltransferase activity"/>
    <property type="evidence" value="ECO:0007669"/>
    <property type="project" value="UniProtKB-KW"/>
</dbReference>
<dbReference type="NCBIfam" id="TIGR03704">
    <property type="entry name" value="PrmC_rel_meth"/>
    <property type="match status" value="1"/>
</dbReference>
<dbReference type="Pfam" id="PF05175">
    <property type="entry name" value="MTS"/>
    <property type="match status" value="1"/>
</dbReference>
<dbReference type="CDD" id="cd02440">
    <property type="entry name" value="AdoMet_MTases"/>
    <property type="match status" value="1"/>
</dbReference>
<dbReference type="InterPro" id="IPR050320">
    <property type="entry name" value="N5-glutamine_MTase"/>
</dbReference>
<dbReference type="GO" id="GO:0032259">
    <property type="term" value="P:methylation"/>
    <property type="evidence" value="ECO:0007669"/>
    <property type="project" value="UniProtKB-KW"/>
</dbReference>
<keyword evidence="4" id="KW-0949">S-adenosyl-L-methionine</keyword>
<dbReference type="InterPro" id="IPR007848">
    <property type="entry name" value="Small_mtfrase_dom"/>
</dbReference>
<name>A0ABN6Y3R1_9MICO</name>
<feature type="domain" description="Methyltransferase small" evidence="6">
    <location>
        <begin position="52"/>
        <end position="137"/>
    </location>
</feature>
<dbReference type="EC" id="2.1.1.297" evidence="1"/>
<dbReference type="Proteomes" id="UP001321486">
    <property type="component" value="Chromosome"/>
</dbReference>
<comment type="catalytic activity">
    <reaction evidence="5">
        <text>L-glutaminyl-[peptide chain release factor] + S-adenosyl-L-methionine = N(5)-methyl-L-glutaminyl-[peptide chain release factor] + S-adenosyl-L-homocysteine + H(+)</text>
        <dbReference type="Rhea" id="RHEA:42896"/>
        <dbReference type="Rhea" id="RHEA-COMP:10271"/>
        <dbReference type="Rhea" id="RHEA-COMP:10272"/>
        <dbReference type="ChEBI" id="CHEBI:15378"/>
        <dbReference type="ChEBI" id="CHEBI:30011"/>
        <dbReference type="ChEBI" id="CHEBI:57856"/>
        <dbReference type="ChEBI" id="CHEBI:59789"/>
        <dbReference type="ChEBI" id="CHEBI:61891"/>
        <dbReference type="EC" id="2.1.1.297"/>
    </reaction>
</comment>
<proteinExistence type="predicted"/>
<dbReference type="NCBIfam" id="TIGR00536">
    <property type="entry name" value="hemK_fam"/>
    <property type="match status" value="1"/>
</dbReference>
<dbReference type="Gene3D" id="3.40.50.150">
    <property type="entry name" value="Vaccinia Virus protein VP39"/>
    <property type="match status" value="1"/>
</dbReference>
<keyword evidence="8" id="KW-1185">Reference proteome</keyword>
<evidence type="ECO:0000313" key="7">
    <source>
        <dbReference type="EMBL" id="BDZ51934.1"/>
    </source>
</evidence>
<evidence type="ECO:0000256" key="1">
    <source>
        <dbReference type="ARBA" id="ARBA00012771"/>
    </source>
</evidence>
<evidence type="ECO:0000313" key="8">
    <source>
        <dbReference type="Proteomes" id="UP001321486"/>
    </source>
</evidence>
<dbReference type="InterPro" id="IPR029063">
    <property type="entry name" value="SAM-dependent_MTases_sf"/>
</dbReference>
<evidence type="ECO:0000259" key="6">
    <source>
        <dbReference type="Pfam" id="PF05175"/>
    </source>
</evidence>
<dbReference type="PANTHER" id="PTHR18895">
    <property type="entry name" value="HEMK METHYLTRANSFERASE"/>
    <property type="match status" value="1"/>
</dbReference>